<evidence type="ECO:0000256" key="4">
    <source>
        <dbReference type="ARBA" id="ARBA00022912"/>
    </source>
</evidence>
<dbReference type="EC" id="3.1.3.48" evidence="2"/>
<dbReference type="PANTHER" id="PTHR11717">
    <property type="entry name" value="LOW MOLECULAR WEIGHT PROTEIN TYROSINE PHOSPHATASE"/>
    <property type="match status" value="1"/>
</dbReference>
<evidence type="ECO:0000259" key="7">
    <source>
        <dbReference type="SMART" id="SM00226"/>
    </source>
</evidence>
<feature type="active site" evidence="6">
    <location>
        <position position="15"/>
    </location>
</feature>
<dbReference type="eggNOG" id="COG0394">
    <property type="taxonomic scope" value="Bacteria"/>
</dbReference>
<accession>Q1QWV3</accession>
<dbReference type="PRINTS" id="PR00719">
    <property type="entry name" value="LMWPTPASE"/>
</dbReference>
<dbReference type="HOGENOM" id="CLU_071415_1_1_6"/>
<keyword evidence="3" id="KW-0378">Hydrolase</keyword>
<name>Q1QWV3_CHRI1</name>
<keyword evidence="9" id="KW-1185">Reference proteome</keyword>
<dbReference type="InterPro" id="IPR017867">
    <property type="entry name" value="Tyr_phospatase_low_mol_wt"/>
</dbReference>
<feature type="active site" description="Proton donor" evidence="6">
    <location>
        <position position="119"/>
    </location>
</feature>
<comment type="catalytic activity">
    <reaction evidence="5">
        <text>O-phospho-L-tyrosyl-[protein] + H2O = L-tyrosyl-[protein] + phosphate</text>
        <dbReference type="Rhea" id="RHEA:10684"/>
        <dbReference type="Rhea" id="RHEA-COMP:10136"/>
        <dbReference type="Rhea" id="RHEA-COMP:20101"/>
        <dbReference type="ChEBI" id="CHEBI:15377"/>
        <dbReference type="ChEBI" id="CHEBI:43474"/>
        <dbReference type="ChEBI" id="CHEBI:46858"/>
        <dbReference type="ChEBI" id="CHEBI:61978"/>
        <dbReference type="EC" id="3.1.3.48"/>
    </reaction>
</comment>
<protein>
    <recommendedName>
        <fullName evidence="2">protein-tyrosine-phosphatase</fullName>
        <ecNumber evidence="2">3.1.3.48</ecNumber>
    </recommendedName>
</protein>
<dbReference type="EMBL" id="CP000285">
    <property type="protein sequence ID" value="ABE59055.1"/>
    <property type="molecule type" value="Genomic_DNA"/>
</dbReference>
<comment type="similarity">
    <text evidence="1">Belongs to the low molecular weight phosphotyrosine protein phosphatase family.</text>
</comment>
<evidence type="ECO:0000313" key="9">
    <source>
        <dbReference type="Proteomes" id="UP000000239"/>
    </source>
</evidence>
<dbReference type="Proteomes" id="UP000000239">
    <property type="component" value="Chromosome"/>
</dbReference>
<dbReference type="GO" id="GO:0004725">
    <property type="term" value="F:protein tyrosine phosphatase activity"/>
    <property type="evidence" value="ECO:0007669"/>
    <property type="project" value="UniProtKB-EC"/>
</dbReference>
<dbReference type="STRING" id="290398.Csal_1703"/>
<dbReference type="InterPro" id="IPR036196">
    <property type="entry name" value="Ptyr_pPase_sf"/>
</dbReference>
<evidence type="ECO:0000256" key="3">
    <source>
        <dbReference type="ARBA" id="ARBA00022801"/>
    </source>
</evidence>
<dbReference type="GeneID" id="95334417"/>
<dbReference type="PANTHER" id="PTHR11717:SF31">
    <property type="entry name" value="LOW MOLECULAR WEIGHT PROTEIN-TYROSINE-PHOSPHATASE ETP-RELATED"/>
    <property type="match status" value="1"/>
</dbReference>
<dbReference type="RefSeq" id="WP_011507001.1">
    <property type="nucleotide sequence ID" value="NC_007963.1"/>
</dbReference>
<dbReference type="Gene3D" id="3.40.50.2300">
    <property type="match status" value="1"/>
</dbReference>
<dbReference type="KEGG" id="csa:Csal_1703"/>
<keyword evidence="4" id="KW-0904">Protein phosphatase</keyword>
<dbReference type="InterPro" id="IPR050438">
    <property type="entry name" value="LMW_PTPase"/>
</dbReference>
<sequence length="146" mass="15849">MFERILVVCTGNICRSPVAAALLQARMPGKSIATAGLGAREGEGVSPRARELAEAEGRDVANILSRHVARQLDKVMLREADMVLVMTEGQRRAVGEMLPAALGKTMLFGRWLDNPEIGDPYGKSVEAYTHVHAQLVKAARAWEGKL</sequence>
<dbReference type="InterPro" id="IPR023485">
    <property type="entry name" value="Ptyr_pPase"/>
</dbReference>
<dbReference type="Pfam" id="PF01451">
    <property type="entry name" value="LMWPc"/>
    <property type="match status" value="1"/>
</dbReference>
<evidence type="ECO:0000313" key="8">
    <source>
        <dbReference type="EMBL" id="ABE59055.1"/>
    </source>
</evidence>
<proteinExistence type="inferred from homology"/>
<dbReference type="AlphaFoldDB" id="Q1QWV3"/>
<dbReference type="SMART" id="SM00226">
    <property type="entry name" value="LMWPc"/>
    <property type="match status" value="1"/>
</dbReference>
<dbReference type="SUPFAM" id="SSF52788">
    <property type="entry name" value="Phosphotyrosine protein phosphatases I"/>
    <property type="match status" value="1"/>
</dbReference>
<evidence type="ECO:0000256" key="6">
    <source>
        <dbReference type="PIRSR" id="PIRSR617867-1"/>
    </source>
</evidence>
<feature type="domain" description="Phosphotyrosine protein phosphatase I" evidence="7">
    <location>
        <begin position="3"/>
        <end position="145"/>
    </location>
</feature>
<dbReference type="CDD" id="cd16343">
    <property type="entry name" value="LMWPTP"/>
    <property type="match status" value="1"/>
</dbReference>
<dbReference type="OrthoDB" id="9784339at2"/>
<evidence type="ECO:0000256" key="1">
    <source>
        <dbReference type="ARBA" id="ARBA00011063"/>
    </source>
</evidence>
<gene>
    <name evidence="8" type="ordered locus">Csal_1703</name>
</gene>
<evidence type="ECO:0000256" key="5">
    <source>
        <dbReference type="ARBA" id="ARBA00051722"/>
    </source>
</evidence>
<evidence type="ECO:0000256" key="2">
    <source>
        <dbReference type="ARBA" id="ARBA00013064"/>
    </source>
</evidence>
<organism evidence="8 9">
    <name type="scientific">Chromohalobacter israelensis (strain ATCC BAA-138 / DSM 3043 / CIP 106854 / NCIMB 13768 / 1H11)</name>
    <name type="common">Chromohalobacter salexigens</name>
    <dbReference type="NCBI Taxonomy" id="290398"/>
    <lineage>
        <taxon>Bacteria</taxon>
        <taxon>Pseudomonadati</taxon>
        <taxon>Pseudomonadota</taxon>
        <taxon>Gammaproteobacteria</taxon>
        <taxon>Oceanospirillales</taxon>
        <taxon>Halomonadaceae</taxon>
        <taxon>Chromohalobacter</taxon>
    </lineage>
</organism>
<feature type="active site" description="Nucleophile" evidence="6">
    <location>
        <position position="9"/>
    </location>
</feature>
<reference evidence="8 9" key="1">
    <citation type="journal article" date="2011" name="Stand. Genomic Sci.">
        <title>Complete genome sequence of the halophilic and highly halotolerant Chromohalobacter salexigens type strain (1H11(T)).</title>
        <authorList>
            <person name="Copeland A."/>
            <person name="O'Connor K."/>
            <person name="Lucas S."/>
            <person name="Lapidus A."/>
            <person name="Berry K.W."/>
            <person name="Detter J.C."/>
            <person name="Del Rio T.G."/>
            <person name="Hammon N."/>
            <person name="Dalin E."/>
            <person name="Tice H."/>
            <person name="Pitluck S."/>
            <person name="Bruce D."/>
            <person name="Goodwin L."/>
            <person name="Han C."/>
            <person name="Tapia R."/>
            <person name="Saunders E."/>
            <person name="Schmutz J."/>
            <person name="Brettin T."/>
            <person name="Larimer F."/>
            <person name="Land M."/>
            <person name="Hauser L."/>
            <person name="Vargas C."/>
            <person name="Nieto J.J."/>
            <person name="Kyrpides N.C."/>
            <person name="Ivanova N."/>
            <person name="Goker M."/>
            <person name="Klenk H.P."/>
            <person name="Csonka L.N."/>
            <person name="Woyke T."/>
        </authorList>
    </citation>
    <scope>NUCLEOTIDE SEQUENCE [LARGE SCALE GENOMIC DNA]</scope>
    <source>
        <strain evidence="9">ATCC BAA-138 / DSM 3043 / CIP 106854 / NCIMB 13768 / 1H11</strain>
    </source>
</reference>